<dbReference type="Proteomes" id="UP000494329">
    <property type="component" value="Unassembled WGS sequence"/>
</dbReference>
<sequence length="154" mass="16784">MTGEGGSLDRPKEVCEALVRRAWPQLVTLVGFVVATSLRFPVWFIVVCVAVIGTAVWRIARRIPAQRPHIHREPTLGLVLIGAGLASIALTMKWWFVEKQMRLAAGTLLNLAGHTEMASGHALEAWASVLTQWGSCVIFLVIAVVWGLASDMGE</sequence>
<feature type="transmembrane region" description="Helical" evidence="1">
    <location>
        <begin position="76"/>
        <end position="96"/>
    </location>
</feature>
<dbReference type="EMBL" id="CADIKF010000060">
    <property type="protein sequence ID" value="CAB3768996.1"/>
    <property type="molecule type" value="Genomic_DNA"/>
</dbReference>
<feature type="transmembrane region" description="Helical" evidence="1">
    <location>
        <begin position="40"/>
        <end position="60"/>
    </location>
</feature>
<protein>
    <submittedName>
        <fullName evidence="2">Uncharacterized protein</fullName>
    </submittedName>
</protein>
<dbReference type="AlphaFoldDB" id="A0A6J5EUT4"/>
<keyword evidence="3" id="KW-1185">Reference proteome</keyword>
<feature type="transmembrane region" description="Helical" evidence="1">
    <location>
        <begin position="125"/>
        <end position="149"/>
    </location>
</feature>
<keyword evidence="1" id="KW-1133">Transmembrane helix</keyword>
<reference evidence="2 3" key="1">
    <citation type="submission" date="2020-04" db="EMBL/GenBank/DDBJ databases">
        <authorList>
            <person name="De Canck E."/>
        </authorList>
    </citation>
    <scope>NUCLEOTIDE SEQUENCE [LARGE SCALE GENOMIC DNA]</scope>
    <source>
        <strain evidence="2 3">LMG 29739</strain>
    </source>
</reference>
<evidence type="ECO:0000256" key="1">
    <source>
        <dbReference type="SAM" id="Phobius"/>
    </source>
</evidence>
<organism evidence="2 3">
    <name type="scientific">Paraburkholderia solisilvae</name>
    <dbReference type="NCBI Taxonomy" id="624376"/>
    <lineage>
        <taxon>Bacteria</taxon>
        <taxon>Pseudomonadati</taxon>
        <taxon>Pseudomonadota</taxon>
        <taxon>Betaproteobacteria</taxon>
        <taxon>Burkholderiales</taxon>
        <taxon>Burkholderiaceae</taxon>
        <taxon>Paraburkholderia</taxon>
    </lineage>
</organism>
<keyword evidence="1" id="KW-0472">Membrane</keyword>
<keyword evidence="1" id="KW-0812">Transmembrane</keyword>
<accession>A0A6J5EUT4</accession>
<proteinExistence type="predicted"/>
<evidence type="ECO:0000313" key="2">
    <source>
        <dbReference type="EMBL" id="CAB3768996.1"/>
    </source>
</evidence>
<name>A0A6J5EUT4_9BURK</name>
<gene>
    <name evidence="2" type="ORF">LMG29739_05431</name>
</gene>
<evidence type="ECO:0000313" key="3">
    <source>
        <dbReference type="Proteomes" id="UP000494329"/>
    </source>
</evidence>